<evidence type="ECO:0000256" key="1">
    <source>
        <dbReference type="SAM" id="SignalP"/>
    </source>
</evidence>
<feature type="signal peptide" evidence="1">
    <location>
        <begin position="1"/>
        <end position="20"/>
    </location>
</feature>
<proteinExistence type="predicted"/>
<sequence length="265" mass="30542">MPRHLLTLLFTFSLLTGSCAIIRTSTYAPKQTIDHTIELNPAPTLIVITLLSRPCADGLEPPPAPEITDDNGADTVQAPMNRYGNQRNRRNSITCDEYAATDWYPIDVLLEDTHSRTMIGDQSKLKEIIALHRYAQMNFDSNMRKNVQLLRVSSISEYEHLKRTRSFLEYQISDFKNVPHWSSVVSLLTLFVFPGYANKQYELNVIAHKPGSEPKKTRITQPEYEMYFSWLFFLWGPIALGEPEEHFMRYTILSPASELQQSLRR</sequence>
<comment type="caution">
    <text evidence="2">The sequence shown here is derived from an EMBL/GenBank/DDBJ whole genome shotgun (WGS) entry which is preliminary data.</text>
</comment>
<dbReference type="Proteomes" id="UP000460298">
    <property type="component" value="Unassembled WGS sequence"/>
</dbReference>
<feature type="chain" id="PRO_5032694063" description="Lipoprotein" evidence="1">
    <location>
        <begin position="21"/>
        <end position="265"/>
    </location>
</feature>
<gene>
    <name evidence="2" type="ORF">F9K24_17190</name>
</gene>
<evidence type="ECO:0000313" key="3">
    <source>
        <dbReference type="Proteomes" id="UP000460298"/>
    </source>
</evidence>
<organism evidence="2 3">
    <name type="scientific">Leptonema illini</name>
    <dbReference type="NCBI Taxonomy" id="183"/>
    <lineage>
        <taxon>Bacteria</taxon>
        <taxon>Pseudomonadati</taxon>
        <taxon>Spirochaetota</taxon>
        <taxon>Spirochaetia</taxon>
        <taxon>Leptospirales</taxon>
        <taxon>Leptospiraceae</taxon>
        <taxon>Leptonema</taxon>
    </lineage>
</organism>
<dbReference type="AlphaFoldDB" id="A0A833GZ23"/>
<protein>
    <recommendedName>
        <fullName evidence="4">Lipoprotein</fullName>
    </recommendedName>
</protein>
<reference evidence="2 3" key="1">
    <citation type="submission" date="2019-10" db="EMBL/GenBank/DDBJ databases">
        <title>Extracellular Electron Transfer in a Candidatus Methanoperedens spp. Enrichment Culture.</title>
        <authorList>
            <person name="Berger S."/>
            <person name="Rangel Shaw D."/>
            <person name="Berben T."/>
            <person name="In 'T Zandt M."/>
            <person name="Frank J."/>
            <person name="Reimann J."/>
            <person name="Jetten M.S.M."/>
            <person name="Welte C.U."/>
        </authorList>
    </citation>
    <scope>NUCLEOTIDE SEQUENCE [LARGE SCALE GENOMIC DNA]</scope>
    <source>
        <strain evidence="2">SB12</strain>
    </source>
</reference>
<evidence type="ECO:0000313" key="2">
    <source>
        <dbReference type="EMBL" id="KAB2930398.1"/>
    </source>
</evidence>
<dbReference type="EMBL" id="WBUI01000021">
    <property type="protein sequence ID" value="KAB2930398.1"/>
    <property type="molecule type" value="Genomic_DNA"/>
</dbReference>
<evidence type="ECO:0008006" key="4">
    <source>
        <dbReference type="Google" id="ProtNLM"/>
    </source>
</evidence>
<name>A0A833GZ23_9LEPT</name>
<accession>A0A833GZ23</accession>
<keyword evidence="1" id="KW-0732">Signal</keyword>
<dbReference type="PROSITE" id="PS51257">
    <property type="entry name" value="PROKAR_LIPOPROTEIN"/>
    <property type="match status" value="1"/>
</dbReference>